<feature type="compositionally biased region" description="Basic residues" evidence="1">
    <location>
        <begin position="44"/>
        <end position="57"/>
    </location>
</feature>
<feature type="compositionally biased region" description="Low complexity" evidence="1">
    <location>
        <begin position="259"/>
        <end position="275"/>
    </location>
</feature>
<dbReference type="HOGENOM" id="CLU_049196_0_0_1"/>
<dbReference type="OrthoDB" id="4119788at2759"/>
<dbReference type="GeneID" id="25292608"/>
<dbReference type="VEuPathDB" id="FungiDB:Z518_04537"/>
<organism evidence="2 3">
    <name type="scientific">Rhinocladiella mackenziei CBS 650.93</name>
    <dbReference type="NCBI Taxonomy" id="1442369"/>
    <lineage>
        <taxon>Eukaryota</taxon>
        <taxon>Fungi</taxon>
        <taxon>Dikarya</taxon>
        <taxon>Ascomycota</taxon>
        <taxon>Pezizomycotina</taxon>
        <taxon>Eurotiomycetes</taxon>
        <taxon>Chaetothyriomycetidae</taxon>
        <taxon>Chaetothyriales</taxon>
        <taxon>Herpotrichiellaceae</taxon>
        <taxon>Rhinocladiella</taxon>
    </lineage>
</organism>
<feature type="region of interest" description="Disordered" evidence="1">
    <location>
        <begin position="259"/>
        <end position="287"/>
    </location>
</feature>
<feature type="compositionally biased region" description="Low complexity" evidence="1">
    <location>
        <begin position="91"/>
        <end position="105"/>
    </location>
</feature>
<dbReference type="Proteomes" id="UP000053617">
    <property type="component" value="Unassembled WGS sequence"/>
</dbReference>
<reference evidence="2 3" key="1">
    <citation type="submission" date="2015-01" db="EMBL/GenBank/DDBJ databases">
        <title>The Genome Sequence of Rhinocladiella mackenzie CBS 650.93.</title>
        <authorList>
            <consortium name="The Broad Institute Genomics Platform"/>
            <person name="Cuomo C."/>
            <person name="de Hoog S."/>
            <person name="Gorbushina A."/>
            <person name="Stielow B."/>
            <person name="Teixiera M."/>
            <person name="Abouelleil A."/>
            <person name="Chapman S.B."/>
            <person name="Priest M."/>
            <person name="Young S.K."/>
            <person name="Wortman J."/>
            <person name="Nusbaum C."/>
            <person name="Birren B."/>
        </authorList>
    </citation>
    <scope>NUCLEOTIDE SEQUENCE [LARGE SCALE GENOMIC DNA]</scope>
    <source>
        <strain evidence="2 3">CBS 650.93</strain>
    </source>
</reference>
<protein>
    <submittedName>
        <fullName evidence="2">Rhinocladiella mackenziei CBS 650.93 unplaced genomic scaffold supercont1.3, whole genome shotgun sequence</fullName>
    </submittedName>
</protein>
<feature type="region of interest" description="Disordered" evidence="1">
    <location>
        <begin position="38"/>
        <end position="58"/>
    </location>
</feature>
<sequence>MSQISVLGFSSADSSAPYASSSALHWAILLSPTAEIIQQQQKGKEKRRPRFFSRRQSSKSALFDMHNHQLRQQEFPIPVPTTKSESETESDSSSSPLGSNSNTAPASRIITTSISSPIAGKPQHLTLRIKLGTHHSSVSKLGPKLSTLLYCTPTYGSEDDWLRAALDMLVSAGILEPPATVTGASFDADAVLEFAGEAVKEYLASSQPHQQPQTETNTSQGRNANADGRSGQVLELDYASHLTRIAEVKAMFAHHTAQSLSPASTSTPTPAHAAAKSQERRSRTTGSNALMSSYKFLGFRIAPSPSSYCAQQYRARRQQKYNSFQRQDDPYSGLM</sequence>
<evidence type="ECO:0000256" key="1">
    <source>
        <dbReference type="SAM" id="MobiDB-lite"/>
    </source>
</evidence>
<proteinExistence type="predicted"/>
<gene>
    <name evidence="2" type="ORF">Z518_04537</name>
</gene>
<keyword evidence="3" id="KW-1185">Reference proteome</keyword>
<name>A0A0D2ITT0_9EURO</name>
<feature type="region of interest" description="Disordered" evidence="1">
    <location>
        <begin position="71"/>
        <end position="105"/>
    </location>
</feature>
<dbReference type="AlphaFoldDB" id="A0A0D2ITT0"/>
<accession>A0A0D2ITT0</accession>
<evidence type="ECO:0000313" key="3">
    <source>
        <dbReference type="Proteomes" id="UP000053617"/>
    </source>
</evidence>
<dbReference type="STRING" id="1442369.A0A0D2ITT0"/>
<dbReference type="RefSeq" id="XP_013273697.1">
    <property type="nucleotide sequence ID" value="XM_013418243.1"/>
</dbReference>
<dbReference type="EMBL" id="KN847477">
    <property type="protein sequence ID" value="KIX06561.1"/>
    <property type="molecule type" value="Genomic_DNA"/>
</dbReference>
<evidence type="ECO:0000313" key="2">
    <source>
        <dbReference type="EMBL" id="KIX06561.1"/>
    </source>
</evidence>
<feature type="region of interest" description="Disordered" evidence="1">
    <location>
        <begin position="203"/>
        <end position="228"/>
    </location>
</feature>
<feature type="compositionally biased region" description="Polar residues" evidence="1">
    <location>
        <begin position="204"/>
        <end position="223"/>
    </location>
</feature>